<name>A0A402D459_9BACT</name>
<organism evidence="1 2">
    <name type="scientific">Capsulimonas corticalis</name>
    <dbReference type="NCBI Taxonomy" id="2219043"/>
    <lineage>
        <taxon>Bacteria</taxon>
        <taxon>Bacillati</taxon>
        <taxon>Armatimonadota</taxon>
        <taxon>Armatimonadia</taxon>
        <taxon>Capsulimonadales</taxon>
        <taxon>Capsulimonadaceae</taxon>
        <taxon>Capsulimonas</taxon>
    </lineage>
</organism>
<protein>
    <submittedName>
        <fullName evidence="1">Uncharacterized protein</fullName>
    </submittedName>
</protein>
<gene>
    <name evidence="1" type="ORF">CCAX7_12790</name>
</gene>
<keyword evidence="2" id="KW-1185">Reference proteome</keyword>
<evidence type="ECO:0000313" key="2">
    <source>
        <dbReference type="Proteomes" id="UP000287394"/>
    </source>
</evidence>
<proteinExistence type="predicted"/>
<dbReference type="EMBL" id="AP025739">
    <property type="protein sequence ID" value="BDI29228.1"/>
    <property type="molecule type" value="Genomic_DNA"/>
</dbReference>
<reference evidence="1 2" key="1">
    <citation type="journal article" date="2019" name="Int. J. Syst. Evol. Microbiol.">
        <title>Capsulimonas corticalis gen. nov., sp. nov., an aerobic capsulated bacterium, of a novel bacterial order, Capsulimonadales ord. nov., of the class Armatimonadia of the phylum Armatimonadetes.</title>
        <authorList>
            <person name="Li J."/>
            <person name="Kudo C."/>
            <person name="Tonouchi A."/>
        </authorList>
    </citation>
    <scope>NUCLEOTIDE SEQUENCE [LARGE SCALE GENOMIC DNA]</scope>
    <source>
        <strain evidence="1 2">AX-7</strain>
    </source>
</reference>
<accession>A0A402D459</accession>
<sequence length="155" mass="16670">MITVNQWNAGKRRLSAGKRAAYALLLAAVSDIVLATMVFAWTQITSIGMLSGPFHASPLSEFIFGAQRCALPALVYGASMSRILGNFSYRTIEIHLRSVAISAILWILVSGLLIAGMRETFSPTMILATLIGVLPFCVVNSLIGASVTSLIQKRL</sequence>
<dbReference type="Proteomes" id="UP000287394">
    <property type="component" value="Chromosome"/>
</dbReference>
<dbReference type="KEGG" id="ccot:CCAX7_12790"/>
<dbReference type="AlphaFoldDB" id="A0A402D459"/>
<dbReference type="RefSeq" id="WP_125206287.1">
    <property type="nucleotide sequence ID" value="NZ_AP025739.1"/>
</dbReference>
<evidence type="ECO:0000313" key="1">
    <source>
        <dbReference type="EMBL" id="BDI29228.1"/>
    </source>
</evidence>